<evidence type="ECO:0000313" key="5">
    <source>
        <dbReference type="Proteomes" id="UP000179536"/>
    </source>
</evidence>
<evidence type="ECO:0000313" key="2">
    <source>
        <dbReference type="EMBL" id="MUO43308.1"/>
    </source>
</evidence>
<reference evidence="4 5" key="1">
    <citation type="submission" date="2019-11" db="EMBL/GenBank/DDBJ databases">
        <title>Whole-genome sequencing of Allorhizobium vitis.</title>
        <authorList>
            <person name="Gan H.M."/>
            <person name="Savka M.A."/>
        </authorList>
    </citation>
    <scope>NUCLEOTIDE SEQUENCE [LARGE SCALE GENOMIC DNA]</scope>
    <source>
        <strain evidence="3 5">RF2/1</strain>
        <strain evidence="2 4">T1/7</strain>
    </source>
</reference>
<protein>
    <submittedName>
        <fullName evidence="3">Uncharacterized protein</fullName>
    </submittedName>
</protein>
<dbReference type="RefSeq" id="WP_156598865.1">
    <property type="nucleotide sequence ID" value="NZ_MBFA02000004.1"/>
</dbReference>
<evidence type="ECO:0000256" key="1">
    <source>
        <dbReference type="SAM" id="MobiDB-lite"/>
    </source>
</evidence>
<dbReference type="Proteomes" id="UP000179536">
    <property type="component" value="Unassembled WGS sequence"/>
</dbReference>
<dbReference type="EMBL" id="MBFE02000011">
    <property type="protein sequence ID" value="MUO43308.1"/>
    <property type="molecule type" value="Genomic_DNA"/>
</dbReference>
<evidence type="ECO:0000313" key="4">
    <source>
        <dbReference type="Proteomes" id="UP000179454"/>
    </source>
</evidence>
<evidence type="ECO:0000313" key="3">
    <source>
        <dbReference type="EMBL" id="MUP09912.1"/>
    </source>
</evidence>
<gene>
    <name evidence="3" type="ORF">BBK91_008550</name>
    <name evidence="2" type="ORF">BBL17_016125</name>
</gene>
<name>A0ABD6H6F4_AGRVI</name>
<sequence length="136" mass="14325">MAIPIGAPGRNTESISATGGADPDDRSRRRTGMRPSLLAMVSGTIICAARIGGLGQQTSAGQGQGGCFDTGDFTSGRQGFFSGPHQNVVNKRLIRTMGKSSHSSYLVDFLKNCCLLSRRTSLVGEAHDQGLANRLN</sequence>
<accession>A0ABD6H6F4</accession>
<proteinExistence type="predicted"/>
<feature type="region of interest" description="Disordered" evidence="1">
    <location>
        <begin position="1"/>
        <end position="30"/>
    </location>
</feature>
<comment type="caution">
    <text evidence="3">The sequence shown here is derived from an EMBL/GenBank/DDBJ whole genome shotgun (WGS) entry which is preliminary data.</text>
</comment>
<organism evidence="3 5">
    <name type="scientific">Agrobacterium vitis</name>
    <name type="common">Rhizobium vitis</name>
    <dbReference type="NCBI Taxonomy" id="373"/>
    <lineage>
        <taxon>Bacteria</taxon>
        <taxon>Pseudomonadati</taxon>
        <taxon>Pseudomonadota</taxon>
        <taxon>Alphaproteobacteria</taxon>
        <taxon>Hyphomicrobiales</taxon>
        <taxon>Rhizobiaceae</taxon>
        <taxon>Rhizobium/Agrobacterium group</taxon>
        <taxon>Agrobacterium</taxon>
    </lineage>
</organism>
<dbReference type="EMBL" id="MBFA02000004">
    <property type="protein sequence ID" value="MUP09912.1"/>
    <property type="molecule type" value="Genomic_DNA"/>
</dbReference>
<dbReference type="Proteomes" id="UP000179454">
    <property type="component" value="Unassembled WGS sequence"/>
</dbReference>
<dbReference type="AlphaFoldDB" id="A0ABD6H6F4"/>
<keyword evidence="4" id="KW-1185">Reference proteome</keyword>